<dbReference type="GO" id="GO:0005886">
    <property type="term" value="C:plasma membrane"/>
    <property type="evidence" value="ECO:0007669"/>
    <property type="project" value="TreeGrafter"/>
</dbReference>
<proteinExistence type="predicted"/>
<accession>A0A5C5VCN9</accession>
<dbReference type="Proteomes" id="UP000316714">
    <property type="component" value="Unassembled WGS sequence"/>
</dbReference>
<comment type="caution">
    <text evidence="4">The sequence shown here is derived from an EMBL/GenBank/DDBJ whole genome shotgun (WGS) entry which is preliminary data.</text>
</comment>
<sequence length="235" mass="24189">MDPSQHSQPGASAARPTAGALDGSAASHRPGPDPYDAIVWRLRTSEANPGSGFVVGLLGCHRQCGATTIAANTGIRIASHSLGPVLLLDCNADRPQLSRSFNLASAPGLAEAASGAAELTDCIHATGVKGLDVMPSGALDTSLTLADQFSSLLSELRDEYAILLLDLPPADTLAGAVVSFAQAADAVLLVLRSQKTRRQAASGALSRLTQAGVPVVGSVVTRRKRFSPRWFGSGL</sequence>
<evidence type="ECO:0000313" key="5">
    <source>
        <dbReference type="Proteomes" id="UP000316714"/>
    </source>
</evidence>
<evidence type="ECO:0000313" key="4">
    <source>
        <dbReference type="EMBL" id="TWT36356.1"/>
    </source>
</evidence>
<feature type="compositionally biased region" description="Polar residues" evidence="3">
    <location>
        <begin position="1"/>
        <end position="10"/>
    </location>
</feature>
<dbReference type="CDD" id="cd05387">
    <property type="entry name" value="BY-kinase"/>
    <property type="match status" value="1"/>
</dbReference>
<name>A0A5C5VCN9_9BACT</name>
<dbReference type="InterPro" id="IPR050445">
    <property type="entry name" value="Bact_polysacc_biosynth/exp"/>
</dbReference>
<keyword evidence="1" id="KW-0547">Nucleotide-binding</keyword>
<keyword evidence="5" id="KW-1185">Reference proteome</keyword>
<dbReference type="InterPro" id="IPR027417">
    <property type="entry name" value="P-loop_NTPase"/>
</dbReference>
<dbReference type="PANTHER" id="PTHR32309">
    <property type="entry name" value="TYROSINE-PROTEIN KINASE"/>
    <property type="match status" value="1"/>
</dbReference>
<dbReference type="EMBL" id="SIHJ01000001">
    <property type="protein sequence ID" value="TWT36356.1"/>
    <property type="molecule type" value="Genomic_DNA"/>
</dbReference>
<feature type="region of interest" description="Disordered" evidence="3">
    <location>
        <begin position="1"/>
        <end position="32"/>
    </location>
</feature>
<evidence type="ECO:0000256" key="2">
    <source>
        <dbReference type="ARBA" id="ARBA00022840"/>
    </source>
</evidence>
<dbReference type="Gene3D" id="3.40.50.300">
    <property type="entry name" value="P-loop containing nucleotide triphosphate hydrolases"/>
    <property type="match status" value="1"/>
</dbReference>
<dbReference type="EC" id="2.7.10.-" evidence="4"/>
<dbReference type="SUPFAM" id="SSF52540">
    <property type="entry name" value="P-loop containing nucleoside triphosphate hydrolases"/>
    <property type="match status" value="1"/>
</dbReference>
<evidence type="ECO:0000256" key="3">
    <source>
        <dbReference type="SAM" id="MobiDB-lite"/>
    </source>
</evidence>
<keyword evidence="4" id="KW-0418">Kinase</keyword>
<evidence type="ECO:0000256" key="1">
    <source>
        <dbReference type="ARBA" id="ARBA00022741"/>
    </source>
</evidence>
<dbReference type="RefSeq" id="WP_146563194.1">
    <property type="nucleotide sequence ID" value="NZ_SIHJ01000001.1"/>
</dbReference>
<dbReference type="PANTHER" id="PTHR32309:SF13">
    <property type="entry name" value="FERRIC ENTEROBACTIN TRANSPORT PROTEIN FEPE"/>
    <property type="match status" value="1"/>
</dbReference>
<dbReference type="OrthoDB" id="274038at2"/>
<dbReference type="AlphaFoldDB" id="A0A5C5VCN9"/>
<keyword evidence="4" id="KW-0808">Transferase</keyword>
<dbReference type="GO" id="GO:0004713">
    <property type="term" value="F:protein tyrosine kinase activity"/>
    <property type="evidence" value="ECO:0007669"/>
    <property type="project" value="TreeGrafter"/>
</dbReference>
<protein>
    <submittedName>
        <fullName evidence="4">Tyrosine-protein kinase ptk</fullName>
        <ecNumber evidence="4">2.7.10.-</ecNumber>
    </submittedName>
</protein>
<reference evidence="4 5" key="1">
    <citation type="submission" date="2019-02" db="EMBL/GenBank/DDBJ databases">
        <title>Deep-cultivation of Planctomycetes and their phenomic and genomic characterization uncovers novel biology.</title>
        <authorList>
            <person name="Wiegand S."/>
            <person name="Jogler M."/>
            <person name="Boedeker C."/>
            <person name="Pinto D."/>
            <person name="Vollmers J."/>
            <person name="Rivas-Marin E."/>
            <person name="Kohn T."/>
            <person name="Peeters S.H."/>
            <person name="Heuer A."/>
            <person name="Rast P."/>
            <person name="Oberbeckmann S."/>
            <person name="Bunk B."/>
            <person name="Jeske O."/>
            <person name="Meyerdierks A."/>
            <person name="Storesund J.E."/>
            <person name="Kallscheuer N."/>
            <person name="Luecker S."/>
            <person name="Lage O.M."/>
            <person name="Pohl T."/>
            <person name="Merkel B.J."/>
            <person name="Hornburger P."/>
            <person name="Mueller R.-W."/>
            <person name="Bruemmer F."/>
            <person name="Labrenz M."/>
            <person name="Spormann A.M."/>
            <person name="Op Den Camp H."/>
            <person name="Overmann J."/>
            <person name="Amann R."/>
            <person name="Jetten M.S.M."/>
            <person name="Mascher T."/>
            <person name="Medema M.H."/>
            <person name="Devos D.P."/>
            <person name="Kaster A.-K."/>
            <person name="Ovreas L."/>
            <person name="Rohde M."/>
            <person name="Galperin M.Y."/>
            <person name="Jogler C."/>
        </authorList>
    </citation>
    <scope>NUCLEOTIDE SEQUENCE [LARGE SCALE GENOMIC DNA]</scope>
    <source>
        <strain evidence="4 5">KOR34</strain>
    </source>
</reference>
<keyword evidence="2" id="KW-0067">ATP-binding</keyword>
<organism evidence="4 5">
    <name type="scientific">Posidoniimonas corsicana</name>
    <dbReference type="NCBI Taxonomy" id="1938618"/>
    <lineage>
        <taxon>Bacteria</taxon>
        <taxon>Pseudomonadati</taxon>
        <taxon>Planctomycetota</taxon>
        <taxon>Planctomycetia</taxon>
        <taxon>Pirellulales</taxon>
        <taxon>Lacipirellulaceae</taxon>
        <taxon>Posidoniimonas</taxon>
    </lineage>
</organism>
<dbReference type="InterPro" id="IPR005702">
    <property type="entry name" value="Wzc-like_C"/>
</dbReference>
<gene>
    <name evidence="4" type="primary">ptk</name>
    <name evidence="4" type="ORF">KOR34_12610</name>
</gene>